<evidence type="ECO:0000256" key="3">
    <source>
        <dbReference type="ARBA" id="ARBA00049244"/>
    </source>
</evidence>
<dbReference type="Gene3D" id="3.40.1170.60">
    <property type="match status" value="1"/>
</dbReference>
<name>V5X404_MYCNE</name>
<keyword evidence="4" id="KW-0515">Mutator protein</keyword>
<keyword evidence="4 6" id="KW-0808">Transferase</keyword>
<dbReference type="GO" id="GO:0005829">
    <property type="term" value="C:cytosol"/>
    <property type="evidence" value="ECO:0007669"/>
    <property type="project" value="TreeGrafter"/>
</dbReference>
<dbReference type="Gene3D" id="3.30.1490.100">
    <property type="entry name" value="DNA polymerase, Y-family, little finger domain"/>
    <property type="match status" value="1"/>
</dbReference>
<dbReference type="PANTHER" id="PTHR11076">
    <property type="entry name" value="DNA REPAIR POLYMERASE UMUC / TRANSFERASE FAMILY MEMBER"/>
    <property type="match status" value="1"/>
</dbReference>
<evidence type="ECO:0000313" key="7">
    <source>
        <dbReference type="Proteomes" id="UP000018763"/>
    </source>
</evidence>
<comment type="function">
    <text evidence="2 4">Poorly processive, error-prone DNA polymerase involved in untargeted mutagenesis. Copies undamaged DNA at stalled replication forks, which arise in vivo from mismatched or misaligned primer ends. These misaligned primers can be extended by PolIV. Exhibits no 3'-5' exonuclease (proofreading) activity. May be involved in translesional synthesis, in conjunction with the beta clamp from PolIII.</text>
</comment>
<dbReference type="KEGG" id="mne:D174_00655"/>
<dbReference type="InterPro" id="IPR043502">
    <property type="entry name" value="DNA/RNA_pol_sf"/>
</dbReference>
<feature type="binding site" evidence="4">
    <location>
        <position position="111"/>
    </location>
    <ligand>
        <name>Mg(2+)</name>
        <dbReference type="ChEBI" id="CHEBI:18420"/>
    </ligand>
</feature>
<dbReference type="GO" id="GO:0009432">
    <property type="term" value="P:SOS response"/>
    <property type="evidence" value="ECO:0007669"/>
    <property type="project" value="TreeGrafter"/>
</dbReference>
<dbReference type="Gene3D" id="3.30.70.270">
    <property type="match status" value="1"/>
</dbReference>
<comment type="catalytic activity">
    <reaction evidence="3 4">
        <text>DNA(n) + a 2'-deoxyribonucleoside 5'-triphosphate = DNA(n+1) + diphosphate</text>
        <dbReference type="Rhea" id="RHEA:22508"/>
        <dbReference type="Rhea" id="RHEA-COMP:17339"/>
        <dbReference type="Rhea" id="RHEA-COMP:17340"/>
        <dbReference type="ChEBI" id="CHEBI:33019"/>
        <dbReference type="ChEBI" id="CHEBI:61560"/>
        <dbReference type="ChEBI" id="CHEBI:173112"/>
        <dbReference type="EC" id="2.7.7.7"/>
    </reaction>
</comment>
<feature type="binding site" evidence="4">
    <location>
        <position position="21"/>
    </location>
    <ligand>
        <name>Mg(2+)</name>
        <dbReference type="ChEBI" id="CHEBI:18420"/>
    </ligand>
</feature>
<dbReference type="GO" id="GO:0003887">
    <property type="term" value="F:DNA-directed DNA polymerase activity"/>
    <property type="evidence" value="ECO:0007669"/>
    <property type="project" value="UniProtKB-UniRule"/>
</dbReference>
<dbReference type="HAMAP" id="MF_01113">
    <property type="entry name" value="DNApol_IV"/>
    <property type="match status" value="1"/>
</dbReference>
<keyword evidence="4" id="KW-0235">DNA replication</keyword>
<dbReference type="GO" id="GO:0003684">
    <property type="term" value="F:damaged DNA binding"/>
    <property type="evidence" value="ECO:0007669"/>
    <property type="project" value="InterPro"/>
</dbReference>
<dbReference type="PROSITE" id="PS50173">
    <property type="entry name" value="UMUC"/>
    <property type="match status" value="1"/>
</dbReference>
<dbReference type="InterPro" id="IPR017961">
    <property type="entry name" value="DNA_pol_Y-fam_little_finger"/>
</dbReference>
<dbReference type="InterPro" id="IPR022880">
    <property type="entry name" value="DNApol_IV"/>
</dbReference>
<dbReference type="InterPro" id="IPR024728">
    <property type="entry name" value="PolY_HhH_motif"/>
</dbReference>
<evidence type="ECO:0000313" key="6">
    <source>
        <dbReference type="EMBL" id="AHC23190.1"/>
    </source>
</evidence>
<sequence length="409" mass="43405">MFVSGAMAGSSADKAVILHADLDSFYASVEQRDDPSLRGRPVIVGGGVVLAASYEAKAYGVRTAMGGHQAKRLCPQAIVVPPRMRAYSEASRAVFEVFHDTTPLVEPVSVDEAFLDVGGLGRVSGTPVQIAAQLRDRVRMDVGLPITVGIARTKFLAKVASQEAKPDGLLLVPPDGELAFLHPLPVRRLWGVGAKTADKLRAHGIHSVADVAELSETSLGAMVGPAMGRQLFALAHNIDRRRVTSGVRRRSVGAQRALGRSGSDMSAAEIDAVVINLVDRITRRMRASGRTGRTVVLRLRFADFGRVTRSHTMPRPTSSTDAVLAAARDLVTAAAPLIAERGLSLVGFAVSNIDRDGAAQLELPFGAPADHDALDAAVDEVRQRFGNASVTRGVLLGRDPGLEMPMLPD</sequence>
<evidence type="ECO:0000256" key="4">
    <source>
        <dbReference type="HAMAP-Rule" id="MF_01113"/>
    </source>
</evidence>
<dbReference type="CDD" id="cd03586">
    <property type="entry name" value="PolY_Pol_IV_kappa"/>
    <property type="match status" value="1"/>
</dbReference>
<keyword evidence="4 6" id="KW-0548">Nucleotidyltransferase</keyword>
<dbReference type="InterPro" id="IPR043128">
    <property type="entry name" value="Rev_trsase/Diguanyl_cyclase"/>
</dbReference>
<dbReference type="SUPFAM" id="SSF56672">
    <property type="entry name" value="DNA/RNA polymerases"/>
    <property type="match status" value="1"/>
</dbReference>
<comment type="cofactor">
    <cofactor evidence="4">
        <name>Mg(2+)</name>
        <dbReference type="ChEBI" id="CHEBI:18420"/>
    </cofactor>
    <text evidence="4">Binds 2 magnesium ions per subunit.</text>
</comment>
<dbReference type="Pfam" id="PF00817">
    <property type="entry name" value="IMS"/>
    <property type="match status" value="1"/>
</dbReference>
<evidence type="ECO:0000259" key="5">
    <source>
        <dbReference type="PROSITE" id="PS50173"/>
    </source>
</evidence>
<dbReference type="NCBIfam" id="NF002677">
    <property type="entry name" value="PRK02406.1"/>
    <property type="match status" value="1"/>
</dbReference>
<keyword evidence="4" id="KW-0234">DNA repair</keyword>
<feature type="site" description="Substrate discrimination" evidence="4">
    <location>
        <position position="26"/>
    </location>
</feature>
<comment type="similarity">
    <text evidence="1 4">Belongs to the DNA polymerase type-Y family.</text>
</comment>
<dbReference type="GeneID" id="43448034"/>
<feature type="domain" description="UmuC" evidence="5">
    <location>
        <begin position="17"/>
        <end position="193"/>
    </location>
</feature>
<dbReference type="EMBL" id="CP006936">
    <property type="protein sequence ID" value="AHC23190.1"/>
    <property type="molecule type" value="Genomic_DNA"/>
</dbReference>
<dbReference type="GO" id="GO:0000287">
    <property type="term" value="F:magnesium ion binding"/>
    <property type="evidence" value="ECO:0007669"/>
    <property type="project" value="UniProtKB-UniRule"/>
</dbReference>
<dbReference type="SUPFAM" id="SSF100879">
    <property type="entry name" value="Lesion bypass DNA polymerase (Y-family), little finger domain"/>
    <property type="match status" value="1"/>
</dbReference>
<gene>
    <name evidence="4" type="primary">dinB</name>
    <name evidence="6" type="ORF">D174_00655</name>
</gene>
<keyword evidence="4" id="KW-0239">DNA-directed DNA polymerase</keyword>
<protein>
    <recommendedName>
        <fullName evidence="4">DNA polymerase IV</fullName>
        <shortName evidence="4">Pol IV</shortName>
        <ecNumber evidence="4">2.7.7.7</ecNumber>
    </recommendedName>
</protein>
<dbReference type="PANTHER" id="PTHR11076:SF33">
    <property type="entry name" value="DNA POLYMERASE KAPPA"/>
    <property type="match status" value="1"/>
</dbReference>
<reference evidence="6 7" key="1">
    <citation type="journal article" date="2014" name="Genome Announc.">
        <title>Complete Genome Sequence of Sterol-Transforming Mycobacterium neoaurum Strain VKM Ac-1815D.</title>
        <authorList>
            <person name="Shtratnikova V.Y."/>
            <person name="Bragin E.Y."/>
            <person name="Dovbnya D.V."/>
            <person name="Pekov Y.A."/>
            <person name="Schelkunov M.I."/>
            <person name="Strizhov N."/>
            <person name="Ivashina T.V."/>
            <person name="Ashapkin V.V."/>
            <person name="Donova M.V."/>
        </authorList>
    </citation>
    <scope>NUCLEOTIDE SEQUENCE [LARGE SCALE GENOMIC DNA]</scope>
    <source>
        <strain evidence="6 7">VKM Ac-1815D</strain>
    </source>
</reference>
<dbReference type="Pfam" id="PF11799">
    <property type="entry name" value="IMS_C"/>
    <property type="match status" value="1"/>
</dbReference>
<dbReference type="Pfam" id="PF11798">
    <property type="entry name" value="IMS_HHH"/>
    <property type="match status" value="1"/>
</dbReference>
<keyword evidence="4" id="KW-0963">Cytoplasm</keyword>
<dbReference type="eggNOG" id="COG0389">
    <property type="taxonomic scope" value="Bacteria"/>
</dbReference>
<comment type="subcellular location">
    <subcellularLocation>
        <location evidence="4">Cytoplasm</location>
    </subcellularLocation>
</comment>
<dbReference type="GO" id="GO:0006281">
    <property type="term" value="P:DNA repair"/>
    <property type="evidence" value="ECO:0007669"/>
    <property type="project" value="UniProtKB-UniRule"/>
</dbReference>
<dbReference type="InterPro" id="IPR036775">
    <property type="entry name" value="DNA_pol_Y-fam_lit_finger_sf"/>
</dbReference>
<dbReference type="GO" id="GO:0006261">
    <property type="term" value="P:DNA-templated DNA replication"/>
    <property type="evidence" value="ECO:0007669"/>
    <property type="project" value="UniProtKB-UniRule"/>
</dbReference>
<organism evidence="6 7">
    <name type="scientific">Mycolicibacterium neoaurum VKM Ac-1815D</name>
    <dbReference type="NCBI Taxonomy" id="700508"/>
    <lineage>
        <taxon>Bacteria</taxon>
        <taxon>Bacillati</taxon>
        <taxon>Actinomycetota</taxon>
        <taxon>Actinomycetes</taxon>
        <taxon>Mycobacteriales</taxon>
        <taxon>Mycobacteriaceae</taxon>
        <taxon>Mycolicibacterium</taxon>
    </lineage>
</organism>
<dbReference type="HOGENOM" id="CLU_012348_1_0_11"/>
<accession>V5X404</accession>
<evidence type="ECO:0000256" key="2">
    <source>
        <dbReference type="ARBA" id="ARBA00025589"/>
    </source>
</evidence>
<evidence type="ECO:0000256" key="1">
    <source>
        <dbReference type="ARBA" id="ARBA00010945"/>
    </source>
</evidence>
<dbReference type="AlphaFoldDB" id="V5X404"/>
<keyword evidence="4" id="KW-0479">Metal-binding</keyword>
<dbReference type="InterPro" id="IPR001126">
    <property type="entry name" value="UmuC"/>
</dbReference>
<keyword evidence="4" id="KW-0238">DNA-binding</keyword>
<dbReference type="InterPro" id="IPR050116">
    <property type="entry name" value="DNA_polymerase-Y"/>
</dbReference>
<feature type="active site" evidence="4">
    <location>
        <position position="112"/>
    </location>
</feature>
<comment type="subunit">
    <text evidence="4">Monomer.</text>
</comment>
<dbReference type="RefSeq" id="WP_019510628.1">
    <property type="nucleotide sequence ID" value="NC_023036.2"/>
</dbReference>
<dbReference type="GO" id="GO:0042276">
    <property type="term" value="P:error-prone translesion synthesis"/>
    <property type="evidence" value="ECO:0007669"/>
    <property type="project" value="TreeGrafter"/>
</dbReference>
<keyword evidence="4" id="KW-0227">DNA damage</keyword>
<dbReference type="Gene3D" id="1.10.150.20">
    <property type="entry name" value="5' to 3' exonuclease, C-terminal subdomain"/>
    <property type="match status" value="1"/>
</dbReference>
<dbReference type="Proteomes" id="UP000018763">
    <property type="component" value="Chromosome"/>
</dbReference>
<dbReference type="EC" id="2.7.7.7" evidence="4"/>
<dbReference type="NCBIfam" id="NF003015">
    <property type="entry name" value="PRK03858.1"/>
    <property type="match status" value="1"/>
</dbReference>
<keyword evidence="7" id="KW-1185">Reference proteome</keyword>
<proteinExistence type="inferred from homology"/>
<keyword evidence="4" id="KW-0460">Magnesium</keyword>